<feature type="domain" description="HECT" evidence="7">
    <location>
        <begin position="447"/>
        <end position="827"/>
    </location>
</feature>
<feature type="active site" description="Glycyl thioester intermediate" evidence="6">
    <location>
        <position position="794"/>
    </location>
</feature>
<dbReference type="InterPro" id="IPR042556">
    <property type="entry name" value="AZUL_sf"/>
</dbReference>
<sequence length="827" mass="93744">MASLNVETDSATSTSVETAQNLLMRYEDQILNGCSNAACTEVLCHTGRINGSQKPVRGYTARSARAIALTVCSGPDPRAHLCHYRAERSTVQRQPSSEPRDPSALIQLLSDTNAASQMCSNPTDDRELRRRHHELDQLVARAGGQLESGRLLSNTELVEAILPDFDRLLDFGSTQRLAVWAMIDREIISKGFTCPSKLENKPNDEGWNSWIVILDRLNDEPNRRHFRHIMQTIGTRLKLEALNRRESSDKTTASPRSLDSTERGIVAILVQRLIKKESEQEYKALPIMVWLKRLFADVWDGKPLVMQQSLTHVILEILQEIRHEAEGLQDDAFKMPLIRLRIADMDLALSRLPAADGVTKHILEYQYLFVPDELITCFRAVNLLSMSQANSKAVKNCEYRRRRSISHGVDLERHSAQLQHEEEHYLLLYVSRERMLKDAFDQLWQRRTGELRRPLRVRMGADELDIGHDLGGVQVEFLNIVCRQVFSEEAQLFTTDAQTGVSYLRAGSLQPLHMFELFGMLLALAVYNGITLPIRLPLIFYRLLSCDFEKYTLRGLDSLRLIQDGWPALAKSLQSLRGEFVDDLEFAFPIEANGLRLSCLPLEPNDLTQANDRRKLKVVDATATGQLHGAVDMTPIKYAWPGWELTFSEEEPHAVTPEDVERYIRTYAWWLCYSSVQPQLEALLHGFQSSELISRDTLSILGPEHLKAYVEGADFLDIQDLRAATRYDGYEAKQKYIQSFWRIVAAWTQEKQKLLLKFVTATERIPIAGASHLTFIIKRAHPDSIDALPTSSTCFGTLLLPRYASPEIMAAKLDLALNFGAEGFGTG</sequence>
<accession>A0A9Q9AI23</accession>
<keyword evidence="8" id="KW-0436">Ligase</keyword>
<gene>
    <name evidence="8" type="ORF">Slin15195_G014630</name>
</gene>
<dbReference type="PANTHER" id="PTHR11254">
    <property type="entry name" value="HECT DOMAIN UBIQUITIN-PROTEIN LIGASE"/>
    <property type="match status" value="1"/>
</dbReference>
<dbReference type="GO" id="GO:0061630">
    <property type="term" value="F:ubiquitin protein ligase activity"/>
    <property type="evidence" value="ECO:0007669"/>
    <property type="project" value="UniProtKB-EC"/>
</dbReference>
<keyword evidence="9" id="KW-1185">Reference proteome</keyword>
<dbReference type="AlphaFoldDB" id="A0A9Q9AI23"/>
<evidence type="ECO:0000313" key="8">
    <source>
        <dbReference type="EMBL" id="USW48144.1"/>
    </source>
</evidence>
<evidence type="ECO:0000256" key="6">
    <source>
        <dbReference type="PROSITE-ProRule" id="PRU00104"/>
    </source>
</evidence>
<dbReference type="PANTHER" id="PTHR11254:SF444">
    <property type="entry name" value="HECT DOMAIN CONTAINING UBIQUITIN LIGASE"/>
    <property type="match status" value="1"/>
</dbReference>
<dbReference type="InterPro" id="IPR000569">
    <property type="entry name" value="HECT_dom"/>
</dbReference>
<dbReference type="InterPro" id="IPR050409">
    <property type="entry name" value="E3_ubiq-protein_ligase"/>
</dbReference>
<evidence type="ECO:0000256" key="4">
    <source>
        <dbReference type="ARBA" id="ARBA00022679"/>
    </source>
</evidence>
<comment type="catalytic activity">
    <reaction evidence="1">
        <text>S-ubiquitinyl-[E2 ubiquitin-conjugating enzyme]-L-cysteine + [acceptor protein]-L-lysine = [E2 ubiquitin-conjugating enzyme]-L-cysteine + N(6)-ubiquitinyl-[acceptor protein]-L-lysine.</text>
        <dbReference type="EC" id="2.3.2.26"/>
    </reaction>
</comment>
<dbReference type="SMART" id="SM00119">
    <property type="entry name" value="HECTc"/>
    <property type="match status" value="1"/>
</dbReference>
<evidence type="ECO:0000256" key="2">
    <source>
        <dbReference type="ARBA" id="ARBA00004906"/>
    </source>
</evidence>
<dbReference type="SUPFAM" id="SSF56204">
    <property type="entry name" value="Hect, E3 ligase catalytic domain"/>
    <property type="match status" value="1"/>
</dbReference>
<dbReference type="Pfam" id="PF16558">
    <property type="entry name" value="AZUL"/>
    <property type="match status" value="1"/>
</dbReference>
<evidence type="ECO:0000256" key="1">
    <source>
        <dbReference type="ARBA" id="ARBA00000885"/>
    </source>
</evidence>
<dbReference type="EMBL" id="CP099418">
    <property type="protein sequence ID" value="USW48144.1"/>
    <property type="molecule type" value="Genomic_DNA"/>
</dbReference>
<organism evidence="8 9">
    <name type="scientific">Septoria linicola</name>
    <dbReference type="NCBI Taxonomy" id="215465"/>
    <lineage>
        <taxon>Eukaryota</taxon>
        <taxon>Fungi</taxon>
        <taxon>Dikarya</taxon>
        <taxon>Ascomycota</taxon>
        <taxon>Pezizomycotina</taxon>
        <taxon>Dothideomycetes</taxon>
        <taxon>Dothideomycetidae</taxon>
        <taxon>Mycosphaerellales</taxon>
        <taxon>Mycosphaerellaceae</taxon>
        <taxon>Septoria</taxon>
    </lineage>
</organism>
<proteinExistence type="predicted"/>
<reference evidence="8" key="1">
    <citation type="submission" date="2022-06" db="EMBL/GenBank/DDBJ databases">
        <title>Complete genome sequences of two strains of the flax pathogen Septoria linicola.</title>
        <authorList>
            <person name="Lapalu N."/>
            <person name="Simon A."/>
            <person name="Demenou B."/>
            <person name="Paumier D."/>
            <person name="Guillot M.-P."/>
            <person name="Gout L."/>
            <person name="Valade R."/>
        </authorList>
    </citation>
    <scope>NUCLEOTIDE SEQUENCE</scope>
    <source>
        <strain evidence="8">SE15195</strain>
    </source>
</reference>
<dbReference type="GO" id="GO:0016874">
    <property type="term" value="F:ligase activity"/>
    <property type="evidence" value="ECO:0007669"/>
    <property type="project" value="UniProtKB-KW"/>
</dbReference>
<evidence type="ECO:0000256" key="3">
    <source>
        <dbReference type="ARBA" id="ARBA00012485"/>
    </source>
</evidence>
<dbReference type="Pfam" id="PF00632">
    <property type="entry name" value="HECT"/>
    <property type="match status" value="1"/>
</dbReference>
<dbReference type="GO" id="GO:0006511">
    <property type="term" value="P:ubiquitin-dependent protein catabolic process"/>
    <property type="evidence" value="ECO:0007669"/>
    <property type="project" value="TreeGrafter"/>
</dbReference>
<dbReference type="InterPro" id="IPR035983">
    <property type="entry name" value="Hect_E3_ubiquitin_ligase"/>
</dbReference>
<dbReference type="GO" id="GO:0016567">
    <property type="term" value="P:protein ubiquitination"/>
    <property type="evidence" value="ECO:0007669"/>
    <property type="project" value="TreeGrafter"/>
</dbReference>
<dbReference type="Gene3D" id="3.90.1750.10">
    <property type="entry name" value="Hect, E3 ligase catalytic domains"/>
    <property type="match status" value="2"/>
</dbReference>
<dbReference type="Gene3D" id="3.30.2160.10">
    <property type="entry name" value="Hect, E3 ligase catalytic domain"/>
    <property type="match status" value="2"/>
</dbReference>
<dbReference type="Gene3D" id="3.30.2410.10">
    <property type="entry name" value="Hect, E3 ligase catalytic domain"/>
    <property type="match status" value="1"/>
</dbReference>
<keyword evidence="5 6" id="KW-0833">Ubl conjugation pathway</keyword>
<dbReference type="InterPro" id="IPR032353">
    <property type="entry name" value="AZUL"/>
</dbReference>
<evidence type="ECO:0000313" key="9">
    <source>
        <dbReference type="Proteomes" id="UP001056384"/>
    </source>
</evidence>
<comment type="pathway">
    <text evidence="2">Protein modification; protein ubiquitination.</text>
</comment>
<evidence type="ECO:0000259" key="7">
    <source>
        <dbReference type="PROSITE" id="PS50237"/>
    </source>
</evidence>
<dbReference type="PROSITE" id="PS50237">
    <property type="entry name" value="HECT"/>
    <property type="match status" value="1"/>
</dbReference>
<protein>
    <recommendedName>
        <fullName evidence="3">HECT-type E3 ubiquitin transferase</fullName>
        <ecNumber evidence="3">2.3.2.26</ecNumber>
    </recommendedName>
</protein>
<evidence type="ECO:0000256" key="5">
    <source>
        <dbReference type="ARBA" id="ARBA00022786"/>
    </source>
</evidence>
<dbReference type="EC" id="2.3.2.26" evidence="3"/>
<dbReference type="Gene3D" id="6.10.130.10">
    <property type="entry name" value="Ubiquitin-protein ligase E3A, N-terminal zinc-binding domain (AZUL)"/>
    <property type="match status" value="1"/>
</dbReference>
<dbReference type="GO" id="GO:0005737">
    <property type="term" value="C:cytoplasm"/>
    <property type="evidence" value="ECO:0007669"/>
    <property type="project" value="TreeGrafter"/>
</dbReference>
<name>A0A9Q9AI23_9PEZI</name>
<keyword evidence="4" id="KW-0808">Transferase</keyword>
<dbReference type="Proteomes" id="UP001056384">
    <property type="component" value="Chromosome 1"/>
</dbReference>